<sequence>MQTISPTDRKEFISNSIKFQIKNDFWPGYVHGYPHKKAYRTMNHIGIQDIWKPGLTELNLYIHIPFCERICSFCNLFKMAVGKNDSDLLDNYVEAVIRQIDHYKEYIGNPTIKSLFYGGGTPNVLSIKQLEKIQNKLHKEFTDWSSDVESCIECSPDKLNNDYVKALKEIGFDRVSIGVQTRQLLDM</sequence>
<dbReference type="Proteomes" id="UP000618579">
    <property type="component" value="Unassembled WGS sequence"/>
</dbReference>
<dbReference type="SFLD" id="SFLDS00029">
    <property type="entry name" value="Radical_SAM"/>
    <property type="match status" value="1"/>
</dbReference>
<dbReference type="InterPro" id="IPR007197">
    <property type="entry name" value="rSAM"/>
</dbReference>
<dbReference type="InterPro" id="IPR034505">
    <property type="entry name" value="Coproporphyrinogen-III_oxidase"/>
</dbReference>
<evidence type="ECO:0000313" key="3">
    <source>
        <dbReference type="Proteomes" id="UP000618579"/>
    </source>
</evidence>
<dbReference type="EMBL" id="WHNZ01000013">
    <property type="protein sequence ID" value="NOU99441.1"/>
    <property type="molecule type" value="Genomic_DNA"/>
</dbReference>
<evidence type="ECO:0000259" key="1">
    <source>
        <dbReference type="PROSITE" id="PS51918"/>
    </source>
</evidence>
<accession>A0ABX1ZH89</accession>
<dbReference type="PANTHER" id="PTHR13932:SF5">
    <property type="entry name" value="RADICAL S-ADENOSYL METHIONINE DOMAIN-CONTAINING PROTEIN 1, MITOCHONDRIAL"/>
    <property type="match status" value="1"/>
</dbReference>
<feature type="domain" description="Radical SAM core" evidence="1">
    <location>
        <begin position="52"/>
        <end position="187"/>
    </location>
</feature>
<name>A0ABX1ZH89_9BACL</name>
<dbReference type="PROSITE" id="PS51918">
    <property type="entry name" value="RADICAL_SAM"/>
    <property type="match status" value="1"/>
</dbReference>
<dbReference type="SUPFAM" id="SSF102114">
    <property type="entry name" value="Radical SAM enzymes"/>
    <property type="match status" value="1"/>
</dbReference>
<protein>
    <submittedName>
        <fullName evidence="2">Radical SAM protein</fullName>
    </submittedName>
</protein>
<dbReference type="InterPro" id="IPR058240">
    <property type="entry name" value="rSAM_sf"/>
</dbReference>
<keyword evidence="3" id="KW-1185">Reference proteome</keyword>
<organism evidence="2 3">
    <name type="scientific">Paenibacillus planticolens</name>
    <dbReference type="NCBI Taxonomy" id="2654976"/>
    <lineage>
        <taxon>Bacteria</taxon>
        <taxon>Bacillati</taxon>
        <taxon>Bacillota</taxon>
        <taxon>Bacilli</taxon>
        <taxon>Bacillales</taxon>
        <taxon>Paenibacillaceae</taxon>
        <taxon>Paenibacillus</taxon>
    </lineage>
</organism>
<gene>
    <name evidence="2" type="ORF">GC097_05290</name>
</gene>
<dbReference type="RefSeq" id="WP_171682328.1">
    <property type="nucleotide sequence ID" value="NZ_WHNZ01000013.1"/>
</dbReference>
<dbReference type="PANTHER" id="PTHR13932">
    <property type="entry name" value="COPROPORPHYRINIGEN III OXIDASE"/>
    <property type="match status" value="1"/>
</dbReference>
<reference evidence="2 3" key="1">
    <citation type="submission" date="2019-10" db="EMBL/GenBank/DDBJ databases">
        <title>Description of Paenibacillus pedi sp. nov.</title>
        <authorList>
            <person name="Carlier A."/>
            <person name="Qi S."/>
        </authorList>
    </citation>
    <scope>NUCLEOTIDE SEQUENCE [LARGE SCALE GENOMIC DNA]</scope>
    <source>
        <strain evidence="2 3">LMG 31457</strain>
    </source>
</reference>
<evidence type="ECO:0000313" key="2">
    <source>
        <dbReference type="EMBL" id="NOU99441.1"/>
    </source>
</evidence>
<comment type="caution">
    <text evidence="2">The sequence shown here is derived from an EMBL/GenBank/DDBJ whole genome shotgun (WGS) entry which is preliminary data.</text>
</comment>
<dbReference type="Pfam" id="PF04055">
    <property type="entry name" value="Radical_SAM"/>
    <property type="match status" value="1"/>
</dbReference>
<proteinExistence type="predicted"/>